<dbReference type="PRINTS" id="PR00080">
    <property type="entry name" value="SDRFAMILY"/>
</dbReference>
<dbReference type="FunFam" id="3.40.50.720:FF:000084">
    <property type="entry name" value="Short-chain dehydrogenase reductase"/>
    <property type="match status" value="1"/>
</dbReference>
<dbReference type="Proteomes" id="UP000199377">
    <property type="component" value="Unassembled WGS sequence"/>
</dbReference>
<dbReference type="InterPro" id="IPR057326">
    <property type="entry name" value="KR_dom"/>
</dbReference>
<dbReference type="PANTHER" id="PTHR43669">
    <property type="entry name" value="5-KETO-D-GLUCONATE 5-REDUCTASE"/>
    <property type="match status" value="1"/>
</dbReference>
<name>A0A1I3MN56_9RHOB</name>
<dbReference type="InterPro" id="IPR002347">
    <property type="entry name" value="SDR_fam"/>
</dbReference>
<evidence type="ECO:0000256" key="3">
    <source>
        <dbReference type="RuleBase" id="RU000363"/>
    </source>
</evidence>
<accession>A0A1I3MN56</accession>
<dbReference type="EMBL" id="FOQH01000011">
    <property type="protein sequence ID" value="SFI98155.1"/>
    <property type="molecule type" value="Genomic_DNA"/>
</dbReference>
<evidence type="ECO:0000259" key="4">
    <source>
        <dbReference type="SMART" id="SM00822"/>
    </source>
</evidence>
<dbReference type="InterPro" id="IPR020904">
    <property type="entry name" value="Sc_DH/Rdtase_CS"/>
</dbReference>
<dbReference type="STRING" id="1114924.SAMN05216258_111170"/>
<dbReference type="GO" id="GO:0016491">
    <property type="term" value="F:oxidoreductase activity"/>
    <property type="evidence" value="ECO:0007669"/>
    <property type="project" value="UniProtKB-KW"/>
</dbReference>
<evidence type="ECO:0000256" key="1">
    <source>
        <dbReference type="ARBA" id="ARBA00006484"/>
    </source>
</evidence>
<dbReference type="AlphaFoldDB" id="A0A1I3MN56"/>
<keyword evidence="2" id="KW-0560">Oxidoreductase</keyword>
<dbReference type="PANTHER" id="PTHR43669:SF3">
    <property type="entry name" value="ALCOHOL DEHYDROGENASE, PUTATIVE (AFU_ORTHOLOGUE AFUA_3G03445)-RELATED"/>
    <property type="match status" value="1"/>
</dbReference>
<dbReference type="SMART" id="SM00822">
    <property type="entry name" value="PKS_KR"/>
    <property type="match status" value="1"/>
</dbReference>
<keyword evidence="6" id="KW-1185">Reference proteome</keyword>
<dbReference type="PROSITE" id="PS00061">
    <property type="entry name" value="ADH_SHORT"/>
    <property type="match status" value="1"/>
</dbReference>
<dbReference type="PRINTS" id="PR00081">
    <property type="entry name" value="GDHRDH"/>
</dbReference>
<proteinExistence type="inferred from homology"/>
<evidence type="ECO:0000313" key="6">
    <source>
        <dbReference type="Proteomes" id="UP000199377"/>
    </source>
</evidence>
<dbReference type="Gene3D" id="3.40.50.720">
    <property type="entry name" value="NAD(P)-binding Rossmann-like Domain"/>
    <property type="match status" value="1"/>
</dbReference>
<dbReference type="SUPFAM" id="SSF51735">
    <property type="entry name" value="NAD(P)-binding Rossmann-fold domains"/>
    <property type="match status" value="1"/>
</dbReference>
<comment type="similarity">
    <text evidence="1 3">Belongs to the short-chain dehydrogenases/reductases (SDR) family.</text>
</comment>
<evidence type="ECO:0000313" key="5">
    <source>
        <dbReference type="EMBL" id="SFI98155.1"/>
    </source>
</evidence>
<protein>
    <submittedName>
        <fullName evidence="5">NADP-dependent 3-hydroxy acid dehydrogenase YdfG</fullName>
    </submittedName>
</protein>
<dbReference type="OrthoDB" id="9810734at2"/>
<gene>
    <name evidence="5" type="ORF">SAMN05216258_111170</name>
</gene>
<dbReference type="CDD" id="cd05233">
    <property type="entry name" value="SDR_c"/>
    <property type="match status" value="1"/>
</dbReference>
<sequence length="253" mass="25983">MSELTGKSVLITGASRGIGAAAAAELAARGMRVALVARDHAACEAGAEAIRAAGGEAIALSCDVASWTEVSVVVSAVRDAFGGLDALINNAGVIEPISRLADSDPEAWTRAFSINALGVYHGLRAALPIMEAQGAGVIVNISSGAAYNPLEGWSQYCSAKAAALMLTRAAHAESGPKGVRVVGLSPGTVATDMQRVIGASGVNPVSKMSWDDHIPADWPAKAIAFLCTEAAREFDGSDFQLRDPENRTRLGLG</sequence>
<dbReference type="RefSeq" id="WP_092864229.1">
    <property type="nucleotide sequence ID" value="NZ_FOQH01000011.1"/>
</dbReference>
<reference evidence="5 6" key="1">
    <citation type="submission" date="2016-10" db="EMBL/GenBank/DDBJ databases">
        <authorList>
            <person name="de Groot N.N."/>
        </authorList>
    </citation>
    <scope>NUCLEOTIDE SEQUENCE [LARGE SCALE GENOMIC DNA]</scope>
    <source>
        <strain evidence="5 6">CGMCC 1.11030</strain>
    </source>
</reference>
<dbReference type="Pfam" id="PF00106">
    <property type="entry name" value="adh_short"/>
    <property type="match status" value="1"/>
</dbReference>
<evidence type="ECO:0000256" key="2">
    <source>
        <dbReference type="ARBA" id="ARBA00023002"/>
    </source>
</evidence>
<organism evidence="5 6">
    <name type="scientific">Albimonas pacifica</name>
    <dbReference type="NCBI Taxonomy" id="1114924"/>
    <lineage>
        <taxon>Bacteria</taxon>
        <taxon>Pseudomonadati</taxon>
        <taxon>Pseudomonadota</taxon>
        <taxon>Alphaproteobacteria</taxon>
        <taxon>Rhodobacterales</taxon>
        <taxon>Paracoccaceae</taxon>
        <taxon>Albimonas</taxon>
    </lineage>
</organism>
<feature type="domain" description="Ketoreductase" evidence="4">
    <location>
        <begin position="7"/>
        <end position="187"/>
    </location>
</feature>
<dbReference type="InterPro" id="IPR036291">
    <property type="entry name" value="NAD(P)-bd_dom_sf"/>
</dbReference>